<keyword evidence="2" id="KW-1185">Reference proteome</keyword>
<name>A0ACC7P2G6_9BACL</name>
<dbReference type="EMBL" id="JBJURJ010000017">
    <property type="protein sequence ID" value="MFM9331188.1"/>
    <property type="molecule type" value="Genomic_DNA"/>
</dbReference>
<keyword evidence="1" id="KW-0413">Isomerase</keyword>
<comment type="caution">
    <text evidence="1">The sequence shown here is derived from an EMBL/GenBank/DDBJ whole genome shotgun (WGS) entry which is preliminary data.</text>
</comment>
<dbReference type="Proteomes" id="UP001631969">
    <property type="component" value="Unassembled WGS sequence"/>
</dbReference>
<evidence type="ECO:0000313" key="1">
    <source>
        <dbReference type="EMBL" id="MFM9331188.1"/>
    </source>
</evidence>
<reference evidence="1" key="1">
    <citation type="submission" date="2024-12" db="EMBL/GenBank/DDBJ databases">
        <authorList>
            <person name="Wu N."/>
        </authorList>
    </citation>
    <scope>NUCLEOTIDE SEQUENCE</scope>
    <source>
        <strain evidence="1">P15</strain>
    </source>
</reference>
<proteinExistence type="predicted"/>
<dbReference type="EC" id="5.1.1.3" evidence="1"/>
<protein>
    <submittedName>
        <fullName evidence="1">Glutamate racemase</fullName>
        <ecNumber evidence="1">5.1.1.3</ecNumber>
    </submittedName>
</protein>
<accession>A0ACC7P2G6</accession>
<evidence type="ECO:0000313" key="2">
    <source>
        <dbReference type="Proteomes" id="UP001631969"/>
    </source>
</evidence>
<organism evidence="1 2">
    <name type="scientific">Paenibacillus mesotrionivorans</name>
    <dbReference type="NCBI Taxonomy" id="3160968"/>
    <lineage>
        <taxon>Bacteria</taxon>
        <taxon>Bacillati</taxon>
        <taxon>Bacillota</taxon>
        <taxon>Bacilli</taxon>
        <taxon>Bacillales</taxon>
        <taxon>Paenibacillaceae</taxon>
        <taxon>Paenibacillus</taxon>
    </lineage>
</organism>
<sequence length="263" mass="28427">MRIGFFDSGVGGATVLARALASMPEEDYLYFADTLHVPYGEKPKDEVQGHIFDAVEQMVEEGIKALVIACNTATSIAVKALREKYSFPIIGMEPAVKPAVMRTAGSEKRVLVFATRLTLQEAKFQQLVSAVDQHHIVDHLALPGLVELAEQGIFGGPQAEEYLRRELAPFDLGCYGTAVLGCTHFPLFRPVFAELLPAGTHLIDGAEGTVRHLKATLDKAGLTGGGSGRLEFMSSGHSPKTADIFNAALDAASDMEKRMRRQA</sequence>
<gene>
    <name evidence="1" type="primary">murI</name>
    <name evidence="1" type="ORF">ACI1P1_23110</name>
</gene>